<evidence type="ECO:0000256" key="10">
    <source>
        <dbReference type="ARBA" id="ARBA00048205"/>
    </source>
</evidence>
<comment type="catalytic activity">
    <reaction evidence="11">
        <text>a 5,6-dihydrouridine in tRNA + NAD(+) = a uridine in tRNA + NADH + H(+)</text>
        <dbReference type="Rhea" id="RHEA:54452"/>
        <dbReference type="Rhea" id="RHEA-COMP:13339"/>
        <dbReference type="Rhea" id="RHEA-COMP:13887"/>
        <dbReference type="ChEBI" id="CHEBI:15378"/>
        <dbReference type="ChEBI" id="CHEBI:57540"/>
        <dbReference type="ChEBI" id="CHEBI:57945"/>
        <dbReference type="ChEBI" id="CHEBI:65315"/>
        <dbReference type="ChEBI" id="CHEBI:74443"/>
    </reaction>
</comment>
<keyword evidence="9 12" id="KW-0560">Oxidoreductase</keyword>
<evidence type="ECO:0000256" key="6">
    <source>
        <dbReference type="ARBA" id="ARBA00022694"/>
    </source>
</evidence>
<evidence type="ECO:0000256" key="13">
    <source>
        <dbReference type="PIRSR" id="PIRSR006621-1"/>
    </source>
</evidence>
<proteinExistence type="inferred from homology"/>
<dbReference type="InterPro" id="IPR018517">
    <property type="entry name" value="tRNA_hU_synthase_CS"/>
</dbReference>
<dbReference type="NCBIfam" id="TIGR00737">
    <property type="entry name" value="nifR3_yhdG"/>
    <property type="match status" value="1"/>
</dbReference>
<dbReference type="PANTHER" id="PTHR45846:SF1">
    <property type="entry name" value="TRNA-DIHYDROURIDINE(47) SYNTHASE [NAD(P)(+)]-LIKE"/>
    <property type="match status" value="1"/>
</dbReference>
<evidence type="ECO:0000256" key="1">
    <source>
        <dbReference type="ARBA" id="ARBA00001917"/>
    </source>
</evidence>
<dbReference type="Gene3D" id="3.20.20.70">
    <property type="entry name" value="Aldolase class I"/>
    <property type="match status" value="1"/>
</dbReference>
<dbReference type="Gene3D" id="1.10.1200.80">
    <property type="entry name" value="Putative flavin oxidoreducatase, domain 2"/>
    <property type="match status" value="1"/>
</dbReference>
<evidence type="ECO:0000256" key="11">
    <source>
        <dbReference type="ARBA" id="ARBA00048802"/>
    </source>
</evidence>
<evidence type="ECO:0000313" key="17">
    <source>
        <dbReference type="Proteomes" id="UP000461880"/>
    </source>
</evidence>
<keyword evidence="3" id="KW-0820">tRNA-binding</keyword>
<dbReference type="PANTHER" id="PTHR45846">
    <property type="entry name" value="TRNA-DIHYDROURIDINE(47) SYNTHASE [NAD(P)(+)]-LIKE"/>
    <property type="match status" value="1"/>
</dbReference>
<dbReference type="Pfam" id="PF01207">
    <property type="entry name" value="Dus"/>
    <property type="match status" value="1"/>
</dbReference>
<organism evidence="16 17">
    <name type="scientific">Stecheria intestinalis</name>
    <dbReference type="NCBI Taxonomy" id="2606630"/>
    <lineage>
        <taxon>Bacteria</taxon>
        <taxon>Bacillati</taxon>
        <taxon>Bacillota</taxon>
        <taxon>Erysipelotrichia</taxon>
        <taxon>Erysipelotrichales</taxon>
        <taxon>Erysipelotrichaceae</taxon>
        <taxon>Stecheria</taxon>
    </lineage>
</organism>
<dbReference type="PIRSF" id="PIRSF006621">
    <property type="entry name" value="Dus"/>
    <property type="match status" value="1"/>
</dbReference>
<dbReference type="CDD" id="cd02801">
    <property type="entry name" value="DUS_like_FMN"/>
    <property type="match status" value="1"/>
</dbReference>
<comment type="catalytic activity">
    <reaction evidence="10">
        <text>a 5,6-dihydrouridine in tRNA + NADP(+) = a uridine in tRNA + NADPH + H(+)</text>
        <dbReference type="Rhea" id="RHEA:23624"/>
        <dbReference type="Rhea" id="RHEA-COMP:13339"/>
        <dbReference type="Rhea" id="RHEA-COMP:13887"/>
        <dbReference type="ChEBI" id="CHEBI:15378"/>
        <dbReference type="ChEBI" id="CHEBI:57783"/>
        <dbReference type="ChEBI" id="CHEBI:58349"/>
        <dbReference type="ChEBI" id="CHEBI:65315"/>
        <dbReference type="ChEBI" id="CHEBI:74443"/>
    </reaction>
</comment>
<dbReference type="GO" id="GO:0017150">
    <property type="term" value="F:tRNA dihydrouridine synthase activity"/>
    <property type="evidence" value="ECO:0007669"/>
    <property type="project" value="InterPro"/>
</dbReference>
<comment type="caution">
    <text evidence="16">The sequence shown here is derived from an EMBL/GenBank/DDBJ whole genome shotgun (WGS) entry which is preliminary data.</text>
</comment>
<dbReference type="InterPro" id="IPR024036">
    <property type="entry name" value="tRNA-dHydroUridine_Synthase_C"/>
</dbReference>
<dbReference type="InterPro" id="IPR001269">
    <property type="entry name" value="DUS_fam"/>
</dbReference>
<evidence type="ECO:0000256" key="7">
    <source>
        <dbReference type="ARBA" id="ARBA00022857"/>
    </source>
</evidence>
<keyword evidence="4 12" id="KW-0285">Flavoprotein</keyword>
<dbReference type="GO" id="GO:0000049">
    <property type="term" value="F:tRNA binding"/>
    <property type="evidence" value="ECO:0007669"/>
    <property type="project" value="UniProtKB-KW"/>
</dbReference>
<feature type="binding site" evidence="14">
    <location>
        <position position="171"/>
    </location>
    <ligand>
        <name>FMN</name>
        <dbReference type="ChEBI" id="CHEBI:58210"/>
    </ligand>
</feature>
<dbReference type="PROSITE" id="PS01136">
    <property type="entry name" value="UPF0034"/>
    <property type="match status" value="1"/>
</dbReference>
<reference evidence="16 17" key="1">
    <citation type="submission" date="2019-08" db="EMBL/GenBank/DDBJ databases">
        <title>In-depth cultivation of the pig gut microbiome towards novel bacterial diversity and tailored functional studies.</title>
        <authorList>
            <person name="Wylensek D."/>
            <person name="Hitch T.C.A."/>
            <person name="Clavel T."/>
        </authorList>
    </citation>
    <scope>NUCLEOTIDE SEQUENCE [LARGE SCALE GENOMIC DNA]</scope>
    <source>
        <strain evidence="16 17">Oil+RF-744-GAM-WT-6</strain>
    </source>
</reference>
<dbReference type="EC" id="1.3.1.-" evidence="12"/>
<dbReference type="Proteomes" id="UP000461880">
    <property type="component" value="Unassembled WGS sequence"/>
</dbReference>
<evidence type="ECO:0000256" key="5">
    <source>
        <dbReference type="ARBA" id="ARBA00022643"/>
    </source>
</evidence>
<evidence type="ECO:0000256" key="4">
    <source>
        <dbReference type="ARBA" id="ARBA00022630"/>
    </source>
</evidence>
<comment type="cofactor">
    <cofactor evidence="1 12 14">
        <name>FMN</name>
        <dbReference type="ChEBI" id="CHEBI:58210"/>
    </cofactor>
</comment>
<dbReference type="InterPro" id="IPR035587">
    <property type="entry name" value="DUS-like_FMN-bd"/>
</dbReference>
<evidence type="ECO:0000259" key="15">
    <source>
        <dbReference type="Pfam" id="PF01207"/>
    </source>
</evidence>
<keyword evidence="8" id="KW-0694">RNA-binding</keyword>
<feature type="binding site" evidence="14">
    <location>
        <begin position="226"/>
        <end position="227"/>
    </location>
    <ligand>
        <name>FMN</name>
        <dbReference type="ChEBI" id="CHEBI:58210"/>
    </ligand>
</feature>
<evidence type="ECO:0000256" key="3">
    <source>
        <dbReference type="ARBA" id="ARBA00022555"/>
    </source>
</evidence>
<feature type="binding site" evidence="14">
    <location>
        <position position="71"/>
    </location>
    <ligand>
        <name>FMN</name>
        <dbReference type="ChEBI" id="CHEBI:58210"/>
    </ligand>
</feature>
<keyword evidence="6 12" id="KW-0819">tRNA processing</keyword>
<dbReference type="RefSeq" id="WP_328597276.1">
    <property type="nucleotide sequence ID" value="NZ_VUMN01000045.1"/>
</dbReference>
<dbReference type="InterPro" id="IPR013785">
    <property type="entry name" value="Aldolase_TIM"/>
</dbReference>
<feature type="binding site" evidence="14">
    <location>
        <position position="141"/>
    </location>
    <ligand>
        <name>FMN</name>
        <dbReference type="ChEBI" id="CHEBI:58210"/>
    </ligand>
</feature>
<accession>A0A7X2TGG6</accession>
<keyword evidence="17" id="KW-1185">Reference proteome</keyword>
<comment type="function">
    <text evidence="2 12">Catalyzes the synthesis of 5,6-dihydrouridine (D), a modified base found in the D-loop of most tRNAs, via the reduction of the C5-C6 double bond in target uridines.</text>
</comment>
<evidence type="ECO:0000256" key="12">
    <source>
        <dbReference type="PIRNR" id="PIRNR006621"/>
    </source>
</evidence>
<dbReference type="GO" id="GO:0050660">
    <property type="term" value="F:flavin adenine dinucleotide binding"/>
    <property type="evidence" value="ECO:0007669"/>
    <property type="project" value="InterPro"/>
</dbReference>
<evidence type="ECO:0000256" key="2">
    <source>
        <dbReference type="ARBA" id="ARBA00002790"/>
    </source>
</evidence>
<keyword evidence="7" id="KW-0521">NADP</keyword>
<dbReference type="InterPro" id="IPR004652">
    <property type="entry name" value="DusB-like"/>
</dbReference>
<dbReference type="EMBL" id="VUMN01000045">
    <property type="protein sequence ID" value="MSS59717.1"/>
    <property type="molecule type" value="Genomic_DNA"/>
</dbReference>
<gene>
    <name evidence="16" type="primary">dusB</name>
    <name evidence="16" type="ORF">FYJ51_12515</name>
</gene>
<evidence type="ECO:0000256" key="9">
    <source>
        <dbReference type="ARBA" id="ARBA00023002"/>
    </source>
</evidence>
<dbReference type="SUPFAM" id="SSF51395">
    <property type="entry name" value="FMN-linked oxidoreductases"/>
    <property type="match status" value="1"/>
</dbReference>
<comment type="similarity">
    <text evidence="12">Belongs to the dus family.</text>
</comment>
<feature type="domain" description="DUS-like FMN-binding" evidence="15">
    <location>
        <begin position="15"/>
        <end position="310"/>
    </location>
</feature>
<evidence type="ECO:0000313" key="16">
    <source>
        <dbReference type="EMBL" id="MSS59717.1"/>
    </source>
</evidence>
<feature type="active site" description="Proton donor" evidence="13">
    <location>
        <position position="102"/>
    </location>
</feature>
<keyword evidence="5 12" id="KW-0288">FMN</keyword>
<evidence type="ECO:0000256" key="14">
    <source>
        <dbReference type="PIRSR" id="PIRSR006621-2"/>
    </source>
</evidence>
<protein>
    <recommendedName>
        <fullName evidence="12">tRNA-dihydrouridine synthase</fullName>
        <ecNumber evidence="12">1.3.1.-</ecNumber>
    </recommendedName>
</protein>
<evidence type="ECO:0000256" key="8">
    <source>
        <dbReference type="ARBA" id="ARBA00022884"/>
    </source>
</evidence>
<sequence length="325" mass="35773">MWKIGSVEIESQVVAAPLAGISNPVYRQLCHSYGAGLVVSEMISDKALHFRNQRTFDMCRTVPGEHPVSLQLFGGDPETMAEAARYLDEHTDCDVIDINMGCPVTKVLKAHAGSWLMANPDIAVEVAKAVVSNTKKPVTVKMRAGWDQNHINCADLAMRLEQAGVSAIAVHGRTKSQYYSGNADLSYIRMVKEAVSIPVIGNGDIRSVSDAKRMLEETGCDAVMVGRGLLGKPYLIEELNRGLRGEPYEEPSYEARLDLCLDYAEKLCAYEGEHTAISMMRGMAAWYVAGMPYSAECKAKLSGMNSLAEMREIISAYRLRLNQKE</sequence>
<name>A0A7X2TGG6_9FIRM</name>
<keyword evidence="14" id="KW-0547">Nucleotide-binding</keyword>
<dbReference type="AlphaFoldDB" id="A0A7X2TGG6"/>